<dbReference type="Pfam" id="PF05907">
    <property type="entry name" value="CXXC_Zn-b_euk"/>
    <property type="match status" value="1"/>
</dbReference>
<evidence type="ECO:0000256" key="1">
    <source>
        <dbReference type="ARBA" id="ARBA00007818"/>
    </source>
</evidence>
<evidence type="ECO:0000313" key="6">
    <source>
        <dbReference type="Proteomes" id="UP000018208"/>
    </source>
</evidence>
<evidence type="ECO:0000256" key="2">
    <source>
        <dbReference type="ARBA" id="ARBA00022723"/>
    </source>
</evidence>
<dbReference type="EMBL" id="KI546150">
    <property type="protein sequence ID" value="EST42958.1"/>
    <property type="molecule type" value="Genomic_DNA"/>
</dbReference>
<organism evidence="4">
    <name type="scientific">Spironucleus salmonicida</name>
    <dbReference type="NCBI Taxonomy" id="348837"/>
    <lineage>
        <taxon>Eukaryota</taxon>
        <taxon>Metamonada</taxon>
        <taxon>Diplomonadida</taxon>
        <taxon>Hexamitidae</taxon>
        <taxon>Hexamitinae</taxon>
        <taxon>Spironucleus</taxon>
    </lineage>
</organism>
<dbReference type="InterPro" id="IPR008584">
    <property type="entry name" value="CXXC_Zn-binding_euk"/>
</dbReference>
<dbReference type="VEuPathDB" id="GiardiaDB:SS50377_25088"/>
<evidence type="ECO:0000313" key="4">
    <source>
        <dbReference type="EMBL" id="EST42958.1"/>
    </source>
</evidence>
<dbReference type="PANTHER" id="PTHR12857">
    <property type="entry name" value="CXXC MOTIF CONTAINING ZINC BINDING PROTEIN"/>
    <property type="match status" value="1"/>
</dbReference>
<evidence type="ECO:0000313" key="5">
    <source>
        <dbReference type="EMBL" id="KAH0572973.1"/>
    </source>
</evidence>
<dbReference type="AlphaFoldDB" id="V6LF93"/>
<accession>V6LF93</accession>
<comment type="similarity">
    <text evidence="1">Belongs to the UPF0587 family.</text>
</comment>
<dbReference type="PANTHER" id="PTHR12857:SF0">
    <property type="entry name" value="CXXC MOTIF CONTAINING ZINC BINDING PROTEIN"/>
    <property type="match status" value="1"/>
</dbReference>
<dbReference type="Proteomes" id="UP000018208">
    <property type="component" value="Unassembled WGS sequence"/>
</dbReference>
<dbReference type="EMBL" id="AUWU02000005">
    <property type="protein sequence ID" value="KAH0572973.1"/>
    <property type="molecule type" value="Genomic_DNA"/>
</dbReference>
<dbReference type="OrthoDB" id="10248838at2759"/>
<proteinExistence type="inferred from homology"/>
<reference evidence="5" key="2">
    <citation type="submission" date="2020-12" db="EMBL/GenBank/DDBJ databases">
        <title>New Spironucleus salmonicida genome in near-complete chromosomes.</title>
        <authorList>
            <person name="Xu F."/>
            <person name="Kurt Z."/>
            <person name="Jimenez-Gonzalez A."/>
            <person name="Astvaldsson A."/>
            <person name="Andersson J.O."/>
            <person name="Svard S.G."/>
        </authorList>
    </citation>
    <scope>NUCLEOTIDE SEQUENCE</scope>
    <source>
        <strain evidence="5">ATCC 50377</strain>
    </source>
</reference>
<reference evidence="4 5" key="1">
    <citation type="journal article" date="2014" name="PLoS Genet.">
        <title>The Genome of Spironucleus salmonicida Highlights a Fish Pathogen Adapted to Fluctuating Environments.</title>
        <authorList>
            <person name="Xu F."/>
            <person name="Jerlstrom-Hultqvist J."/>
            <person name="Einarsson E."/>
            <person name="Astvaldsson A."/>
            <person name="Svard S.G."/>
            <person name="Andersson J.O."/>
        </authorList>
    </citation>
    <scope>NUCLEOTIDE SEQUENCE</scope>
    <source>
        <strain evidence="5">ATCC 50377</strain>
    </source>
</reference>
<evidence type="ECO:0000256" key="3">
    <source>
        <dbReference type="ARBA" id="ARBA00022833"/>
    </source>
</evidence>
<name>V6LF93_9EUKA</name>
<gene>
    <name evidence="4" type="ORF">SS50377_17407</name>
    <name evidence="5" type="ORF">SS50377_25088</name>
</gene>
<keyword evidence="6" id="KW-1185">Reference proteome</keyword>
<sequence length="146" mass="15992">MTQFNFYLEFEAENVTTISRTPQHKYIANADCTKCGHAYASVQFSPDDTSEIPNSRGTANLCISCPFCQARSSLNFLKEGKATASGDLLAVIEVRGPFRPLAFGLTGWRAESASGATFDCYQAELAEWDDEIQGDVVVYDLKGSVK</sequence>
<dbReference type="GO" id="GO:0008270">
    <property type="term" value="F:zinc ion binding"/>
    <property type="evidence" value="ECO:0007669"/>
    <property type="project" value="TreeGrafter"/>
</dbReference>
<keyword evidence="2" id="KW-0479">Metal-binding</keyword>
<protein>
    <submittedName>
        <fullName evidence="4">Uncharacterized protein</fullName>
    </submittedName>
</protein>
<dbReference type="SUPFAM" id="SSF141678">
    <property type="entry name" value="MAL13P1.257-like"/>
    <property type="match status" value="1"/>
</dbReference>
<keyword evidence="3" id="KW-0862">Zinc</keyword>